<keyword evidence="2 5" id="KW-0812">Transmembrane</keyword>
<evidence type="ECO:0000256" key="2">
    <source>
        <dbReference type="ARBA" id="ARBA00022692"/>
    </source>
</evidence>
<dbReference type="Pfam" id="PF04116">
    <property type="entry name" value="FA_hydroxylase"/>
    <property type="match status" value="1"/>
</dbReference>
<protein>
    <recommendedName>
        <fullName evidence="6">Fatty acid hydroxylase domain-containing protein</fullName>
    </recommendedName>
</protein>
<keyword evidence="4 5" id="KW-0472">Membrane</keyword>
<feature type="transmembrane region" description="Helical" evidence="5">
    <location>
        <begin position="209"/>
        <end position="232"/>
    </location>
</feature>
<sequence>MNDTLIDVSSVNVTAEFQIHNFLELQSNTSHGFLQRQWNTLLDIIGDDPDMLYVWYLMLYSYGLFWIVGGLFVLMDLTQRPKCMRKYKTQPGANEPLEWERCKRLIKTVAYNQLVYGIPTTYATYHVHKLFLDSIPDVRVLPTLDVLLRDLVVCIVAWEVGFYYTHRLLHTSFLYRHIHKKHHEWRAPVAWSAMYAHPFEFIISDLLPVYLGPALMTSHVFTVAVWLTFVMWDTLGDHSGYHLPFLGSSESHDYHHLNFNQCYGNYGWCDRLHGTSDKFRKKKQYQRHHRIFSLMSARQLVPVK</sequence>
<accession>A0AAG5CU74</accession>
<name>A0AAG5CU74_ANOAO</name>
<feature type="transmembrane region" description="Helical" evidence="5">
    <location>
        <begin position="53"/>
        <end position="75"/>
    </location>
</feature>
<evidence type="ECO:0000313" key="8">
    <source>
        <dbReference type="Proteomes" id="UP000075880"/>
    </source>
</evidence>
<evidence type="ECO:0000256" key="4">
    <source>
        <dbReference type="ARBA" id="ARBA00023136"/>
    </source>
</evidence>
<reference evidence="7" key="1">
    <citation type="submission" date="2024-04" db="UniProtKB">
        <authorList>
            <consortium name="EnsemblMetazoa"/>
        </authorList>
    </citation>
    <scope>IDENTIFICATION</scope>
    <source>
        <strain evidence="7">EBRO</strain>
    </source>
</reference>
<dbReference type="GO" id="GO:0016020">
    <property type="term" value="C:membrane"/>
    <property type="evidence" value="ECO:0007669"/>
    <property type="project" value="UniProtKB-SubCell"/>
</dbReference>
<keyword evidence="3 5" id="KW-1133">Transmembrane helix</keyword>
<dbReference type="AlphaFoldDB" id="A0AAG5CU74"/>
<dbReference type="GO" id="GO:0005506">
    <property type="term" value="F:iron ion binding"/>
    <property type="evidence" value="ECO:0007669"/>
    <property type="project" value="InterPro"/>
</dbReference>
<keyword evidence="8" id="KW-1185">Reference proteome</keyword>
<dbReference type="InterPro" id="IPR050307">
    <property type="entry name" value="Sterol_Desaturase_Related"/>
</dbReference>
<dbReference type="InterPro" id="IPR006694">
    <property type="entry name" value="Fatty_acid_hydroxylase"/>
</dbReference>
<organism evidence="7 8">
    <name type="scientific">Anopheles atroparvus</name>
    <name type="common">European mosquito</name>
    <dbReference type="NCBI Taxonomy" id="41427"/>
    <lineage>
        <taxon>Eukaryota</taxon>
        <taxon>Metazoa</taxon>
        <taxon>Ecdysozoa</taxon>
        <taxon>Arthropoda</taxon>
        <taxon>Hexapoda</taxon>
        <taxon>Insecta</taxon>
        <taxon>Pterygota</taxon>
        <taxon>Neoptera</taxon>
        <taxon>Endopterygota</taxon>
        <taxon>Diptera</taxon>
        <taxon>Nematocera</taxon>
        <taxon>Culicoidea</taxon>
        <taxon>Culicidae</taxon>
        <taxon>Anophelinae</taxon>
        <taxon>Anopheles</taxon>
    </lineage>
</organism>
<evidence type="ECO:0000256" key="5">
    <source>
        <dbReference type="SAM" id="Phobius"/>
    </source>
</evidence>
<dbReference type="GO" id="GO:0016491">
    <property type="term" value="F:oxidoreductase activity"/>
    <property type="evidence" value="ECO:0007669"/>
    <property type="project" value="InterPro"/>
</dbReference>
<evidence type="ECO:0000259" key="6">
    <source>
        <dbReference type="Pfam" id="PF04116"/>
    </source>
</evidence>
<dbReference type="GO" id="GO:0008610">
    <property type="term" value="P:lipid biosynthetic process"/>
    <property type="evidence" value="ECO:0007669"/>
    <property type="project" value="InterPro"/>
</dbReference>
<evidence type="ECO:0000256" key="3">
    <source>
        <dbReference type="ARBA" id="ARBA00022989"/>
    </source>
</evidence>
<dbReference type="EnsemblMetazoa" id="ENSAATROPT002488">
    <property type="protein sequence ID" value="ENSAATROPP002386"/>
    <property type="gene ID" value="ENSAATROPG001964"/>
</dbReference>
<proteinExistence type="predicted"/>
<dbReference type="PANTHER" id="PTHR11863">
    <property type="entry name" value="STEROL DESATURASE"/>
    <property type="match status" value="1"/>
</dbReference>
<evidence type="ECO:0000313" key="7">
    <source>
        <dbReference type="EnsemblMetazoa" id="ENSAATROPP002386"/>
    </source>
</evidence>
<comment type="subcellular location">
    <subcellularLocation>
        <location evidence="1">Membrane</location>
    </subcellularLocation>
</comment>
<dbReference type="Proteomes" id="UP000075880">
    <property type="component" value="Unassembled WGS sequence"/>
</dbReference>
<feature type="domain" description="Fatty acid hydroxylase" evidence="6">
    <location>
        <begin position="152"/>
        <end position="275"/>
    </location>
</feature>
<evidence type="ECO:0000256" key="1">
    <source>
        <dbReference type="ARBA" id="ARBA00004370"/>
    </source>
</evidence>